<dbReference type="Gene3D" id="1.25.10.10">
    <property type="entry name" value="Leucine-rich Repeat Variant"/>
    <property type="match status" value="1"/>
</dbReference>
<dbReference type="OrthoDB" id="505313at2"/>
<accession>A0A1Z4LWH4</accession>
<evidence type="ECO:0000256" key="3">
    <source>
        <dbReference type="ARBA" id="ARBA00022738"/>
    </source>
</evidence>
<dbReference type="Pfam" id="PF13646">
    <property type="entry name" value="HEAT_2"/>
    <property type="match status" value="1"/>
</dbReference>
<evidence type="ECO:0000256" key="2">
    <source>
        <dbReference type="ARBA" id="ARBA00022549"/>
    </source>
</evidence>
<name>A0A1Z4LWH4_9CYAN</name>
<protein>
    <submittedName>
        <fullName evidence="5">PBS lyase HEAT-like repeat protein</fullName>
    </submittedName>
</protein>
<dbReference type="SMART" id="SM00567">
    <property type="entry name" value="EZ_HEAT"/>
    <property type="match status" value="3"/>
</dbReference>
<dbReference type="Proteomes" id="UP000218418">
    <property type="component" value="Chromosome"/>
</dbReference>
<dbReference type="InterPro" id="IPR011989">
    <property type="entry name" value="ARM-like"/>
</dbReference>
<dbReference type="InterPro" id="IPR016024">
    <property type="entry name" value="ARM-type_fold"/>
</dbReference>
<dbReference type="GO" id="GO:0016491">
    <property type="term" value="F:oxidoreductase activity"/>
    <property type="evidence" value="ECO:0007669"/>
    <property type="project" value="TreeGrafter"/>
</dbReference>
<dbReference type="PANTHER" id="PTHR12697">
    <property type="entry name" value="PBS LYASE HEAT-LIKE PROTEIN"/>
    <property type="match status" value="1"/>
</dbReference>
<sequence>MIGSDEQQEESPVIYYFIEDGSHDIFCSSLTKMIQVIAECYETGAYYITEEVVQQRLFLGEDEVKVAQVLSKYNPELLDTTLKELQQVEKELSYRKLVSITYRLMWYKDSRTVEPLIDLLQVSESDKKSVDDIFQIQALAACILGRINHTRAVEPLIDVLDSQFRVTRWNAAESLGNLRDSKAVEPLIKALQDSDESTQNKAAFSLLKLNAVDALIEVLKSDMPDVRLKTVRTLGLIKSYLKESCSQDVVNQVIEAISTLNEDPLRSIREAVQNSLNELRL</sequence>
<evidence type="ECO:0000256" key="1">
    <source>
        <dbReference type="ARBA" id="ARBA00009299"/>
    </source>
</evidence>
<comment type="similarity">
    <text evidence="1">Belongs to the CpcE/RpcE/PecE family.</text>
</comment>
<keyword evidence="3" id="KW-0605">Phycobilisome</keyword>
<dbReference type="SUPFAM" id="SSF48371">
    <property type="entry name" value="ARM repeat"/>
    <property type="match status" value="1"/>
</dbReference>
<evidence type="ECO:0000313" key="5">
    <source>
        <dbReference type="EMBL" id="BAY85607.1"/>
    </source>
</evidence>
<reference evidence="5 6" key="1">
    <citation type="submission" date="2017-06" db="EMBL/GenBank/DDBJ databases">
        <title>Genome sequencing of cyanobaciteial culture collection at National Institute for Environmental Studies (NIES).</title>
        <authorList>
            <person name="Hirose Y."/>
            <person name="Shimura Y."/>
            <person name="Fujisawa T."/>
            <person name="Nakamura Y."/>
            <person name="Kawachi M."/>
        </authorList>
    </citation>
    <scope>NUCLEOTIDE SEQUENCE [LARGE SCALE GENOMIC DNA]</scope>
    <source>
        <strain evidence="5 6">NIES-267</strain>
    </source>
</reference>
<keyword evidence="6" id="KW-1185">Reference proteome</keyword>
<keyword evidence="4 5" id="KW-0456">Lyase</keyword>
<dbReference type="GO" id="GO:0030089">
    <property type="term" value="C:phycobilisome"/>
    <property type="evidence" value="ECO:0007669"/>
    <property type="project" value="UniProtKB-KW"/>
</dbReference>
<dbReference type="EMBL" id="AP018227">
    <property type="protein sequence ID" value="BAY85607.1"/>
    <property type="molecule type" value="Genomic_DNA"/>
</dbReference>
<proteinExistence type="inferred from homology"/>
<dbReference type="InterPro" id="IPR004155">
    <property type="entry name" value="PBS_lyase_HEAT"/>
</dbReference>
<organism evidence="5 6">
    <name type="scientific">Calothrix parasitica NIES-267</name>
    <dbReference type="NCBI Taxonomy" id="1973488"/>
    <lineage>
        <taxon>Bacteria</taxon>
        <taxon>Bacillati</taxon>
        <taxon>Cyanobacteriota</taxon>
        <taxon>Cyanophyceae</taxon>
        <taxon>Nostocales</taxon>
        <taxon>Calotrichaceae</taxon>
        <taxon>Calothrix</taxon>
    </lineage>
</organism>
<dbReference type="PANTHER" id="PTHR12697:SF5">
    <property type="entry name" value="DEOXYHYPUSINE HYDROXYLASE"/>
    <property type="match status" value="1"/>
</dbReference>
<gene>
    <name evidence="5" type="ORF">NIES267_51080</name>
</gene>
<evidence type="ECO:0000313" key="6">
    <source>
        <dbReference type="Proteomes" id="UP000218418"/>
    </source>
</evidence>
<keyword evidence="2" id="KW-0042">Antenna complex</keyword>
<dbReference type="AlphaFoldDB" id="A0A1Z4LWH4"/>
<evidence type="ECO:0000256" key="4">
    <source>
        <dbReference type="ARBA" id="ARBA00023239"/>
    </source>
</evidence>
<dbReference type="GO" id="GO:0016829">
    <property type="term" value="F:lyase activity"/>
    <property type="evidence" value="ECO:0007669"/>
    <property type="project" value="UniProtKB-KW"/>
</dbReference>